<evidence type="ECO:0000256" key="6">
    <source>
        <dbReference type="ARBA" id="ARBA00022895"/>
    </source>
</evidence>
<evidence type="ECO:0000256" key="7">
    <source>
        <dbReference type="ARBA" id="ARBA00023125"/>
    </source>
</evidence>
<sequence length="948" mass="104679">MPEFSVADLSKATAAFCSSTIHESRSADHGVIAASQEMSGQNEVVLGKRNAVQSFGEIARNVKKLKSGSQSLQILHDSNDLVGRLLLCNKKRHSWGGLSAAADCLAFTDSTASVCCSVSQGLDVSLVGKLVRVNSWSFVPFTGPHSGHGSTKSRRGAAESTDEAHKVSSNSPRSRECEQRNCIRAAMNIGEERSSADGSGFLEIHSMELLEEESLDLPTFPSLCVDPAAADVHSSLFESPLIKQKEKGSRLTICGKLQCISPQFSLPCNYTDGRDNSMASNQSMIGFLMELAYCPSCSSHYIDVWSMGNKKENQKSRRLFADEHSSTADNRKNGVDTDGNDKKRRDYLYVYFSGSMAAWRPFLSGNIKRYITVSGLRRKLVITGAAKKHQFLLVATRTSLILPVFDPSHIGVREPHISVEKDTGGGRAHGDTTDLGECTRKIECFSKSGCSNYPRVISYAGFVTEVLFQGILLELDKRVWLLLTQQERSHVHGVRIGSMLAVRDAHTITINTPSEKALLLGACLRSHVSVLRFSPLHSSPLKPLHTSSMLLRYLQKVSFSSAFWILSLIGSFRRKFGGIYSDKELMGSKKDPGIILKYVQKVLASEDALERPDYFKEFFDHQHNSCSGGTVAHVSLTKVLSVSSLTEASLQWSRSKTLPTRTGCCTDYSRWLEIKRLSSSLDNSITRREFGHSFISSHELGVTLLGFLQVCQESGQLELMDATGSVCVVVPDLLSSAQVSRIYQVSKFTVIVKESPENSSSTQDGDCDGGLYSSVSWSSLLKGMKAVIHSSQTAKLIVHFYLRDAELVNELNFCNGTEDSFYQRLKRRCLDKEQSKKIGNIMELDLENILNWLRKKASEMWRSICPTYGLKYLRDSSGLKSHNEFLRVSCKVVAVDLLVFQHDCPVPSITRSSSKTNSCPCMKDGVGGWFSPGNTLALTRVVIGKRPK</sequence>
<keyword evidence="8" id="KW-0539">Nucleus</keyword>
<evidence type="ECO:0000256" key="8">
    <source>
        <dbReference type="ARBA" id="ARBA00023242"/>
    </source>
</evidence>
<dbReference type="PANTHER" id="PTHR14865">
    <property type="entry name" value="CST COMPLEX SUBUNIT CTC1"/>
    <property type="match status" value="1"/>
</dbReference>
<dbReference type="GO" id="GO:0003677">
    <property type="term" value="F:DNA binding"/>
    <property type="evidence" value="ECO:0007669"/>
    <property type="project" value="UniProtKB-KW"/>
</dbReference>
<dbReference type="GO" id="GO:0000781">
    <property type="term" value="C:chromosome, telomeric region"/>
    <property type="evidence" value="ECO:0007669"/>
    <property type="project" value="UniProtKB-SubCell"/>
</dbReference>
<keyword evidence="5" id="KW-0158">Chromosome</keyword>
<evidence type="ECO:0000256" key="9">
    <source>
        <dbReference type="SAM" id="MobiDB-lite"/>
    </source>
</evidence>
<evidence type="ECO:0000256" key="2">
    <source>
        <dbReference type="ARBA" id="ARBA00004574"/>
    </source>
</evidence>
<reference evidence="10 11" key="1">
    <citation type="submission" date="2024-09" db="EMBL/GenBank/DDBJ databases">
        <title>Chromosome-scale assembly of Riccia fluitans.</title>
        <authorList>
            <person name="Paukszto L."/>
            <person name="Sawicki J."/>
            <person name="Karawczyk K."/>
            <person name="Piernik-Szablinska J."/>
            <person name="Szczecinska M."/>
            <person name="Mazdziarz M."/>
        </authorList>
    </citation>
    <scope>NUCLEOTIDE SEQUENCE [LARGE SCALE GENOMIC DNA]</scope>
    <source>
        <strain evidence="10">Rf_01</strain>
        <tissue evidence="10">Aerial parts of the thallus</tissue>
    </source>
</reference>
<comment type="caution">
    <text evidence="10">The sequence shown here is derived from an EMBL/GenBank/DDBJ whole genome shotgun (WGS) entry which is preliminary data.</text>
</comment>
<dbReference type="GO" id="GO:0005634">
    <property type="term" value="C:nucleus"/>
    <property type="evidence" value="ECO:0007669"/>
    <property type="project" value="UniProtKB-SubCell"/>
</dbReference>
<name>A0ABD1YX07_9MARC</name>
<protein>
    <recommendedName>
        <fullName evidence="4">CST complex subunit CTC1</fullName>
    </recommendedName>
</protein>
<dbReference type="Proteomes" id="UP001605036">
    <property type="component" value="Unassembled WGS sequence"/>
</dbReference>
<evidence type="ECO:0000256" key="5">
    <source>
        <dbReference type="ARBA" id="ARBA00022454"/>
    </source>
</evidence>
<comment type="subcellular location">
    <subcellularLocation>
        <location evidence="2">Chromosome</location>
        <location evidence="2">Telomere</location>
    </subcellularLocation>
    <subcellularLocation>
        <location evidence="1">Nucleus</location>
    </subcellularLocation>
</comment>
<keyword evidence="11" id="KW-1185">Reference proteome</keyword>
<dbReference type="AlphaFoldDB" id="A0ABD1YX07"/>
<accession>A0ABD1YX07</accession>
<dbReference type="Pfam" id="PF15491">
    <property type="entry name" value="CTC1_2"/>
    <property type="match status" value="1"/>
</dbReference>
<gene>
    <name evidence="10" type="ORF">R1flu_006791</name>
</gene>
<comment type="similarity">
    <text evidence="3">Belongs to the CTC1 family.</text>
</comment>
<dbReference type="InterPro" id="IPR028262">
    <property type="entry name" value="CTC1_plant"/>
</dbReference>
<dbReference type="PANTHER" id="PTHR14865:SF2">
    <property type="entry name" value="CST COMPLEX SUBUNIT CTC1"/>
    <property type="match status" value="1"/>
</dbReference>
<dbReference type="EMBL" id="JBHFFA010000003">
    <property type="protein sequence ID" value="KAL2635312.1"/>
    <property type="molecule type" value="Genomic_DNA"/>
</dbReference>
<keyword evidence="6" id="KW-0779">Telomere</keyword>
<keyword evidence="7" id="KW-0238">DNA-binding</keyword>
<dbReference type="InterPro" id="IPR042617">
    <property type="entry name" value="CTC1-like"/>
</dbReference>
<evidence type="ECO:0000313" key="10">
    <source>
        <dbReference type="EMBL" id="KAL2635312.1"/>
    </source>
</evidence>
<evidence type="ECO:0000256" key="1">
    <source>
        <dbReference type="ARBA" id="ARBA00004123"/>
    </source>
</evidence>
<feature type="region of interest" description="Disordered" evidence="9">
    <location>
        <begin position="316"/>
        <end position="339"/>
    </location>
</feature>
<organism evidence="10 11">
    <name type="scientific">Riccia fluitans</name>
    <dbReference type="NCBI Taxonomy" id="41844"/>
    <lineage>
        <taxon>Eukaryota</taxon>
        <taxon>Viridiplantae</taxon>
        <taxon>Streptophyta</taxon>
        <taxon>Embryophyta</taxon>
        <taxon>Marchantiophyta</taxon>
        <taxon>Marchantiopsida</taxon>
        <taxon>Marchantiidae</taxon>
        <taxon>Marchantiales</taxon>
        <taxon>Ricciaceae</taxon>
        <taxon>Riccia</taxon>
    </lineage>
</organism>
<feature type="region of interest" description="Disordered" evidence="9">
    <location>
        <begin position="144"/>
        <end position="178"/>
    </location>
</feature>
<evidence type="ECO:0000256" key="3">
    <source>
        <dbReference type="ARBA" id="ARBA00006332"/>
    </source>
</evidence>
<proteinExistence type="inferred from homology"/>
<evidence type="ECO:0000256" key="4">
    <source>
        <dbReference type="ARBA" id="ARBA00016175"/>
    </source>
</evidence>
<evidence type="ECO:0000313" key="11">
    <source>
        <dbReference type="Proteomes" id="UP001605036"/>
    </source>
</evidence>